<feature type="domain" description="Transcription factor TFIIB cyclin-like" evidence="13">
    <location>
        <begin position="688"/>
        <end position="757"/>
    </location>
</feature>
<protein>
    <recommendedName>
        <fullName evidence="11">General transcription factor TFIIB</fullName>
    </recommendedName>
</protein>
<dbReference type="SUPFAM" id="SSF47954">
    <property type="entry name" value="Cyclin-like"/>
    <property type="match status" value="2"/>
</dbReference>
<evidence type="ECO:0000256" key="4">
    <source>
        <dbReference type="ARBA" id="ARBA00022722"/>
    </source>
</evidence>
<evidence type="ECO:0000256" key="5">
    <source>
        <dbReference type="ARBA" id="ARBA00022737"/>
    </source>
</evidence>
<dbReference type="PANTHER" id="PTHR37984:SF8">
    <property type="entry name" value="CCHC-TYPE DOMAIN-CONTAINING PROTEIN"/>
    <property type="match status" value="1"/>
</dbReference>
<dbReference type="InterPro" id="IPR043502">
    <property type="entry name" value="DNA/RNA_pol_sf"/>
</dbReference>
<dbReference type="GO" id="GO:0017025">
    <property type="term" value="F:TBP-class protein binding"/>
    <property type="evidence" value="ECO:0007669"/>
    <property type="project" value="InterPro"/>
</dbReference>
<evidence type="ECO:0000313" key="16">
    <source>
        <dbReference type="Proteomes" id="UP001187531"/>
    </source>
</evidence>
<dbReference type="InterPro" id="IPR036915">
    <property type="entry name" value="Cyclin-like_sf"/>
</dbReference>
<evidence type="ECO:0000256" key="11">
    <source>
        <dbReference type="ARBA" id="ARBA00031706"/>
    </source>
</evidence>
<evidence type="ECO:0000259" key="14">
    <source>
        <dbReference type="Pfam" id="PF17917"/>
    </source>
</evidence>
<keyword evidence="5" id="KW-0677">Repeat</keyword>
<dbReference type="InterPro" id="IPR013150">
    <property type="entry name" value="TFIIB_cyclin"/>
</dbReference>
<keyword evidence="2" id="KW-0808">Transferase</keyword>
<keyword evidence="7" id="KW-0378">Hydrolase</keyword>
<dbReference type="PROSITE" id="PS00782">
    <property type="entry name" value="TFIIB"/>
    <property type="match status" value="1"/>
</dbReference>
<dbReference type="GO" id="GO:0003964">
    <property type="term" value="F:RNA-directed DNA polymerase activity"/>
    <property type="evidence" value="ECO:0007669"/>
    <property type="project" value="UniProtKB-KW"/>
</dbReference>
<evidence type="ECO:0000256" key="8">
    <source>
        <dbReference type="ARBA" id="ARBA00022918"/>
    </source>
</evidence>
<dbReference type="EMBL" id="JAVRJZ010000009">
    <property type="protein sequence ID" value="KAK2718758.1"/>
    <property type="molecule type" value="Genomic_DNA"/>
</dbReference>
<evidence type="ECO:0000256" key="1">
    <source>
        <dbReference type="ARBA" id="ARBA00010857"/>
    </source>
</evidence>
<dbReference type="Gene3D" id="3.30.70.270">
    <property type="match status" value="1"/>
</dbReference>
<organism evidence="15 16">
    <name type="scientific">Artemia franciscana</name>
    <name type="common">Brine shrimp</name>
    <name type="synonym">Artemia sanfranciscana</name>
    <dbReference type="NCBI Taxonomy" id="6661"/>
    <lineage>
        <taxon>Eukaryota</taxon>
        <taxon>Metazoa</taxon>
        <taxon>Ecdysozoa</taxon>
        <taxon>Arthropoda</taxon>
        <taxon>Crustacea</taxon>
        <taxon>Branchiopoda</taxon>
        <taxon>Anostraca</taxon>
        <taxon>Artemiidae</taxon>
        <taxon>Artemia</taxon>
    </lineage>
</organism>
<evidence type="ECO:0000256" key="7">
    <source>
        <dbReference type="ARBA" id="ARBA00022801"/>
    </source>
</evidence>
<dbReference type="GO" id="GO:0070897">
    <property type="term" value="P:transcription preinitiation complex assembly"/>
    <property type="evidence" value="ECO:0007669"/>
    <property type="project" value="InterPro"/>
</dbReference>
<keyword evidence="16" id="KW-1185">Reference proteome</keyword>
<evidence type="ECO:0000256" key="6">
    <source>
        <dbReference type="ARBA" id="ARBA00022759"/>
    </source>
</evidence>
<dbReference type="Pfam" id="PF00382">
    <property type="entry name" value="TFIIB"/>
    <property type="match status" value="1"/>
</dbReference>
<dbReference type="Proteomes" id="UP001187531">
    <property type="component" value="Unassembled WGS sequence"/>
</dbReference>
<dbReference type="InterPro" id="IPR041373">
    <property type="entry name" value="RT_RNaseH"/>
</dbReference>
<dbReference type="InterPro" id="IPR000477">
    <property type="entry name" value="RT_dom"/>
</dbReference>
<keyword evidence="8" id="KW-0695">RNA-directed DNA polymerase</keyword>
<reference evidence="15" key="1">
    <citation type="submission" date="2023-07" db="EMBL/GenBank/DDBJ databases">
        <title>Chromosome-level genome assembly of Artemia franciscana.</title>
        <authorList>
            <person name="Jo E."/>
        </authorList>
    </citation>
    <scope>NUCLEOTIDE SEQUENCE</scope>
    <source>
        <tissue evidence="15">Whole body</tissue>
    </source>
</reference>
<comment type="similarity">
    <text evidence="1">Belongs to the TFIIB family.</text>
</comment>
<dbReference type="GO" id="GO:0016787">
    <property type="term" value="F:hydrolase activity"/>
    <property type="evidence" value="ECO:0007669"/>
    <property type="project" value="UniProtKB-KW"/>
</dbReference>
<keyword evidence="6" id="KW-0255">Endonuclease</keyword>
<dbReference type="PRINTS" id="PR00685">
    <property type="entry name" value="TIFACTORIIB"/>
</dbReference>
<dbReference type="CDD" id="cd01647">
    <property type="entry name" value="RT_LTR"/>
    <property type="match status" value="1"/>
</dbReference>
<dbReference type="GO" id="GO:0004519">
    <property type="term" value="F:endonuclease activity"/>
    <property type="evidence" value="ECO:0007669"/>
    <property type="project" value="UniProtKB-KW"/>
</dbReference>
<keyword evidence="3" id="KW-0548">Nucleotidyltransferase</keyword>
<dbReference type="Pfam" id="PF17917">
    <property type="entry name" value="RT_RNaseH"/>
    <property type="match status" value="1"/>
</dbReference>
<evidence type="ECO:0000259" key="12">
    <source>
        <dbReference type="Pfam" id="PF00078"/>
    </source>
</evidence>
<dbReference type="AlphaFoldDB" id="A0AA88I0L3"/>
<evidence type="ECO:0000256" key="9">
    <source>
        <dbReference type="ARBA" id="ARBA00023015"/>
    </source>
</evidence>
<dbReference type="InterPro" id="IPR000812">
    <property type="entry name" value="TFIIB"/>
</dbReference>
<dbReference type="InterPro" id="IPR023486">
    <property type="entry name" value="TFIIB_CS"/>
</dbReference>
<dbReference type="CDD" id="cd09274">
    <property type="entry name" value="RNase_HI_RT_Ty3"/>
    <property type="match status" value="1"/>
</dbReference>
<name>A0AA88I0L3_ARTSF</name>
<proteinExistence type="inferred from homology"/>
<evidence type="ECO:0000313" key="15">
    <source>
        <dbReference type="EMBL" id="KAK2718758.1"/>
    </source>
</evidence>
<dbReference type="Gene3D" id="3.10.10.10">
    <property type="entry name" value="HIV Type 1 Reverse Transcriptase, subunit A, domain 1"/>
    <property type="match status" value="1"/>
</dbReference>
<keyword evidence="10" id="KW-0804">Transcription</keyword>
<accession>A0AA88I0L3</accession>
<evidence type="ECO:0000256" key="2">
    <source>
        <dbReference type="ARBA" id="ARBA00022679"/>
    </source>
</evidence>
<evidence type="ECO:0000259" key="13">
    <source>
        <dbReference type="Pfam" id="PF00382"/>
    </source>
</evidence>
<keyword evidence="9" id="KW-0805">Transcription regulation</keyword>
<gene>
    <name evidence="15" type="ORF">QYM36_005932</name>
</gene>
<feature type="domain" description="Reverse transcriptase" evidence="12">
    <location>
        <begin position="164"/>
        <end position="301"/>
    </location>
</feature>
<evidence type="ECO:0000256" key="3">
    <source>
        <dbReference type="ARBA" id="ARBA00022695"/>
    </source>
</evidence>
<comment type="caution">
    <text evidence="15">The sequence shown here is derived from an EMBL/GenBank/DDBJ whole genome shotgun (WGS) entry which is preliminary data.</text>
</comment>
<dbReference type="Gene3D" id="1.10.472.10">
    <property type="entry name" value="Cyclin-like"/>
    <property type="match status" value="2"/>
</dbReference>
<dbReference type="InterPro" id="IPR050951">
    <property type="entry name" value="Retrovirus_Pol_polyprotein"/>
</dbReference>
<sequence>MLFSNKLARKPALLPTADVLTSYTGEQLKVLGTANLKVQYKNQTPQTHTFHVVCTDRAPILSRQTSERLQLIKFVLSISNPAPIRPVIQKLLNEFSDVFEGIGTLPGTCKIYLKEGAIPTIQPPKRVPFALQAMFKEELDRLELLGVIEKVTKPTQWVNSLVLVRKADGSLRICLDPVDLNRAIERPHYPIPLFDEVAAKCKGAKKFFKMDARNGYWSMVLDKPSSELTTFNTMYGQYKWNQYPFGLISAQDEYQRKMEEVFTDLDIGRIVDDIAGIGCIDAEHDAKLRAVLQAARDKGEELQTLLGMYNYLSRYIPNLATLNKPLRDLSKQQKFEWNTSHKEAKRVIQNPVSKNLSYFDPEAKEIEVITDASQHGLGAQLTTDGATVAFASRSLSETEQHYSQMEKEMLAVTFACKRFHQYLFGRTICVTTDHKPLESFFGKSIQRAPPRLQRMVLAIQPYDIKLRYKPGKTIPVVDTLSRLHLADTDIESQVDMEILREKAQEAQSKHYNHHARNMEPLKTGQKVWVQLTDQGTWKKATVCKTGDSPRSYYVRFEEGGMFRRNRIHIKSRQDPMVTDLHDGASCQVKTSSVSPSKKVLDSLADSQETTDPPLQWSLQHQSKVSQTKSNGVFQASENRCSQKDIGEVAGTAEATIRQAYRLMLSSASLLFPADFKFAIPIKDLPQTLPNSVQRAAHHIANKAGELDIVQGRSPISVAAAAIYMASQASENRCSQKDIGEVAGTAEATIRQVYRLMLPSASLLFPADFKFAIPIKDLPQS</sequence>
<feature type="domain" description="Reverse transcriptase RNase H-like" evidence="14">
    <location>
        <begin position="364"/>
        <end position="462"/>
    </location>
</feature>
<dbReference type="InterPro" id="IPR043128">
    <property type="entry name" value="Rev_trsase/Diguanyl_cyclase"/>
</dbReference>
<dbReference type="PANTHER" id="PTHR37984">
    <property type="entry name" value="PROTEIN CBG26694"/>
    <property type="match status" value="1"/>
</dbReference>
<evidence type="ECO:0000256" key="10">
    <source>
        <dbReference type="ARBA" id="ARBA00023163"/>
    </source>
</evidence>
<dbReference type="Pfam" id="PF00078">
    <property type="entry name" value="RVT_1"/>
    <property type="match status" value="1"/>
</dbReference>
<dbReference type="SUPFAM" id="SSF56672">
    <property type="entry name" value="DNA/RNA polymerases"/>
    <property type="match status" value="1"/>
</dbReference>
<keyword evidence="4" id="KW-0540">Nuclease</keyword>